<feature type="binding site" evidence="8">
    <location>
        <position position="201"/>
    </location>
    <ligand>
        <name>heme b</name>
        <dbReference type="ChEBI" id="CHEBI:60344"/>
    </ligand>
</feature>
<evidence type="ECO:0000256" key="8">
    <source>
        <dbReference type="PIRSR" id="PIRSR000343-1"/>
    </source>
</evidence>
<evidence type="ECO:0000313" key="12">
    <source>
        <dbReference type="Proteomes" id="UP000006352"/>
    </source>
</evidence>
<evidence type="ECO:0000256" key="9">
    <source>
        <dbReference type="PIRSR" id="PIRSR000343-2"/>
    </source>
</evidence>
<dbReference type="InterPro" id="IPR002051">
    <property type="entry name" value="Haem_Oase"/>
</dbReference>
<dbReference type="PIRSF" id="PIRSF000343">
    <property type="entry name" value="Haem_Oase"/>
    <property type="match status" value="1"/>
</dbReference>
<keyword evidence="4 9" id="KW-0479">Metal-binding</keyword>
<comment type="similarity">
    <text evidence="1">Belongs to the heme oxygenase family.</text>
</comment>
<dbReference type="InterPro" id="IPR016084">
    <property type="entry name" value="Haem_Oase-like_multi-hlx"/>
</dbReference>
<comment type="catalytic activity">
    <reaction evidence="7">
        <text>heme b + 3 reduced [NADPH--hemoprotein reductase] + 3 O2 = biliverdin IXalpha + CO + Fe(2+) + 3 oxidized [NADPH--hemoprotein reductase] + 3 H2O + H(+)</text>
        <dbReference type="Rhea" id="RHEA:21764"/>
        <dbReference type="Rhea" id="RHEA-COMP:11964"/>
        <dbReference type="Rhea" id="RHEA-COMP:11965"/>
        <dbReference type="ChEBI" id="CHEBI:15377"/>
        <dbReference type="ChEBI" id="CHEBI:15378"/>
        <dbReference type="ChEBI" id="CHEBI:15379"/>
        <dbReference type="ChEBI" id="CHEBI:17245"/>
        <dbReference type="ChEBI" id="CHEBI:29033"/>
        <dbReference type="ChEBI" id="CHEBI:57618"/>
        <dbReference type="ChEBI" id="CHEBI:57991"/>
        <dbReference type="ChEBI" id="CHEBI:58210"/>
        <dbReference type="ChEBI" id="CHEBI:60344"/>
        <dbReference type="EC" id="1.14.14.18"/>
    </reaction>
</comment>
<protein>
    <recommendedName>
        <fullName evidence="2">heme oxygenase (biliverdin-producing)</fullName>
        <ecNumber evidence="2">1.14.14.18</ecNumber>
    </recommendedName>
</protein>
<dbReference type="GeneID" id="24099838"/>
<accession>J4I073</accession>
<sequence length="306" mass="33276">MSNASLVDLALPIAALLKSETATVHDAVEQSPGAVWLASGQLDREEYIRFLMMLWHVYDTLEAALEKHSSHPVIQSTHNPSLLSRAPNISADLSYLLHVDHSAWTSHPMHVALMASPPPALAEYLARLQRAANSDDPSALVAHAYVRYLGDLSGGQEIRMKIAKAYGLSDGCGTTFYEFAPLEGSGLATRGDMKKIKDRFRQRLDAAIGDDAALKLTILQEAILAFELTGGIFASLRPPSVPSKNMQEEDSKLVFSAEPQERTVQISSVIAVVAAMSLAHFLLVVGGFTGDKGLAKLEAIRDWFIR</sequence>
<evidence type="ECO:0000256" key="6">
    <source>
        <dbReference type="ARBA" id="ARBA00023004"/>
    </source>
</evidence>
<keyword evidence="5" id="KW-0560">Oxidoreductase</keyword>
<dbReference type="PANTHER" id="PTHR10720:SF0">
    <property type="entry name" value="HEME OXYGENASE"/>
    <property type="match status" value="1"/>
</dbReference>
<dbReference type="PROSITE" id="PS00593">
    <property type="entry name" value="HEME_OXYGENASE"/>
    <property type="match status" value="1"/>
</dbReference>
<dbReference type="EC" id="1.14.14.18" evidence="2"/>
<proteinExistence type="inferred from homology"/>
<gene>
    <name evidence="11" type="ORF">FIBRA_07124</name>
</gene>
<dbReference type="Gene3D" id="1.20.910.10">
    <property type="entry name" value="Heme oxygenase-like"/>
    <property type="match status" value="1"/>
</dbReference>
<evidence type="ECO:0000256" key="3">
    <source>
        <dbReference type="ARBA" id="ARBA00022617"/>
    </source>
</evidence>
<dbReference type="SUPFAM" id="SSF48613">
    <property type="entry name" value="Heme oxygenase-like"/>
    <property type="match status" value="1"/>
</dbReference>
<evidence type="ECO:0000256" key="1">
    <source>
        <dbReference type="ARBA" id="ARBA00006134"/>
    </source>
</evidence>
<evidence type="ECO:0000256" key="5">
    <source>
        <dbReference type="ARBA" id="ARBA00023002"/>
    </source>
</evidence>
<evidence type="ECO:0000256" key="4">
    <source>
        <dbReference type="ARBA" id="ARBA00022723"/>
    </source>
</evidence>
<dbReference type="InterPro" id="IPR018207">
    <property type="entry name" value="Haem_oxygenase_CS"/>
</dbReference>
<dbReference type="Proteomes" id="UP000006352">
    <property type="component" value="Unassembled WGS sequence"/>
</dbReference>
<dbReference type="PANTHER" id="PTHR10720">
    <property type="entry name" value="HEME OXYGENASE"/>
    <property type="match status" value="1"/>
</dbReference>
<feature type="transmembrane region" description="Helical" evidence="10">
    <location>
        <begin position="266"/>
        <end position="288"/>
    </location>
</feature>
<dbReference type="HOGENOM" id="CLU_057050_1_0_1"/>
<organism evidence="11 12">
    <name type="scientific">Fibroporia radiculosa</name>
    <dbReference type="NCBI Taxonomy" id="599839"/>
    <lineage>
        <taxon>Eukaryota</taxon>
        <taxon>Fungi</taxon>
        <taxon>Dikarya</taxon>
        <taxon>Basidiomycota</taxon>
        <taxon>Agaricomycotina</taxon>
        <taxon>Agaricomycetes</taxon>
        <taxon>Polyporales</taxon>
        <taxon>Fibroporiaceae</taxon>
        <taxon>Fibroporia</taxon>
    </lineage>
</organism>
<feature type="binding site" evidence="8">
    <location>
        <position position="145"/>
    </location>
    <ligand>
        <name>heme b</name>
        <dbReference type="ChEBI" id="CHEBI:60344"/>
    </ligand>
</feature>
<dbReference type="InParanoid" id="J4I073"/>
<evidence type="ECO:0000256" key="2">
    <source>
        <dbReference type="ARBA" id="ARBA00012360"/>
    </source>
</evidence>
<dbReference type="OrthoDB" id="652091at2759"/>
<keyword evidence="10" id="KW-1133">Transmembrane helix</keyword>
<dbReference type="InterPro" id="IPR016053">
    <property type="entry name" value="Haem_Oase-like"/>
</dbReference>
<dbReference type="GO" id="GO:0046872">
    <property type="term" value="F:metal ion binding"/>
    <property type="evidence" value="ECO:0007669"/>
    <property type="project" value="UniProtKB-KW"/>
</dbReference>
<keyword evidence="6 9" id="KW-0408">Iron</keyword>
<dbReference type="CDD" id="cd19165">
    <property type="entry name" value="HemeO"/>
    <property type="match status" value="1"/>
</dbReference>
<dbReference type="EMBL" id="HE797173">
    <property type="protein sequence ID" value="CCM04927.1"/>
    <property type="molecule type" value="Genomic_DNA"/>
</dbReference>
<reference evidence="11 12" key="1">
    <citation type="journal article" date="2012" name="Appl. Environ. Microbiol.">
        <title>Short-read sequencing for genomic analysis of the brown rot fungus Fibroporia radiculosa.</title>
        <authorList>
            <person name="Tang J.D."/>
            <person name="Perkins A.D."/>
            <person name="Sonstegard T.S."/>
            <person name="Schroeder S.G."/>
            <person name="Burgess S.C."/>
            <person name="Diehl S.V."/>
        </authorList>
    </citation>
    <scope>NUCLEOTIDE SEQUENCE [LARGE SCALE GENOMIC DNA]</scope>
    <source>
        <strain evidence="11 12">TFFH 294</strain>
    </source>
</reference>
<dbReference type="RefSeq" id="XP_012184210.1">
    <property type="nucleotide sequence ID" value="XM_012328820.1"/>
</dbReference>
<evidence type="ECO:0000313" key="11">
    <source>
        <dbReference type="EMBL" id="CCM04927.1"/>
    </source>
</evidence>
<keyword evidence="10" id="KW-0812">Transmembrane</keyword>
<dbReference type="Pfam" id="PF01126">
    <property type="entry name" value="Heme_oxygenase"/>
    <property type="match status" value="1"/>
</dbReference>
<feature type="binding site" description="axial binding residue" evidence="9">
    <location>
        <position position="25"/>
    </location>
    <ligand>
        <name>heme b</name>
        <dbReference type="ChEBI" id="CHEBI:60344"/>
    </ligand>
    <ligandPart>
        <name>Fe</name>
        <dbReference type="ChEBI" id="CHEBI:18248"/>
    </ligandPart>
</feature>
<dbReference type="GO" id="GO:0004392">
    <property type="term" value="F:heme oxygenase (decyclizing) activity"/>
    <property type="evidence" value="ECO:0007669"/>
    <property type="project" value="UniProtKB-EC"/>
</dbReference>
<dbReference type="STRING" id="599839.J4I073"/>
<keyword evidence="12" id="KW-1185">Reference proteome</keyword>
<evidence type="ECO:0000256" key="10">
    <source>
        <dbReference type="SAM" id="Phobius"/>
    </source>
</evidence>
<keyword evidence="3 8" id="KW-0349">Heme</keyword>
<evidence type="ECO:0000256" key="7">
    <source>
        <dbReference type="ARBA" id="ARBA00048328"/>
    </source>
</evidence>
<keyword evidence="10" id="KW-0472">Membrane</keyword>
<dbReference type="AlphaFoldDB" id="J4I073"/>
<dbReference type="GO" id="GO:0006788">
    <property type="term" value="P:heme oxidation"/>
    <property type="evidence" value="ECO:0007669"/>
    <property type="project" value="InterPro"/>
</dbReference>
<name>J4I073_9APHY</name>
<feature type="binding site" evidence="8">
    <location>
        <position position="18"/>
    </location>
    <ligand>
        <name>heme b</name>
        <dbReference type="ChEBI" id="CHEBI:60344"/>
    </ligand>
</feature>